<comment type="pathway">
    <text evidence="1">Lipid metabolism.</text>
</comment>
<keyword evidence="8" id="KW-1208">Phospholipid metabolism</keyword>
<dbReference type="EC" id="2.7.7.14" evidence="10"/>
<keyword evidence="6" id="KW-0443">Lipid metabolism</keyword>
<evidence type="ECO:0000256" key="2">
    <source>
        <dbReference type="ARBA" id="ARBA00010101"/>
    </source>
</evidence>
<evidence type="ECO:0000256" key="6">
    <source>
        <dbReference type="ARBA" id="ARBA00023098"/>
    </source>
</evidence>
<dbReference type="InterPro" id="IPR004821">
    <property type="entry name" value="Cyt_trans-like"/>
</dbReference>
<dbReference type="SUPFAM" id="SSF52374">
    <property type="entry name" value="Nucleotidylyl transferase"/>
    <property type="match status" value="2"/>
</dbReference>
<dbReference type="NCBIfam" id="TIGR00125">
    <property type="entry name" value="cyt_tran_rel"/>
    <property type="match status" value="2"/>
</dbReference>
<name>A0A9W4X963_9ASCO</name>
<dbReference type="PANTHER" id="PTHR45780">
    <property type="entry name" value="ETHANOLAMINE-PHOSPHATE CYTIDYLYLTRANSFERASE"/>
    <property type="match status" value="1"/>
</dbReference>
<evidence type="ECO:0000256" key="1">
    <source>
        <dbReference type="ARBA" id="ARBA00005189"/>
    </source>
</evidence>
<dbReference type="Gene3D" id="3.40.50.620">
    <property type="entry name" value="HUPs"/>
    <property type="match status" value="2"/>
</dbReference>
<reference evidence="13" key="1">
    <citation type="submission" date="2022-12" db="EMBL/GenBank/DDBJ databases">
        <authorList>
            <person name="Brejova B."/>
        </authorList>
    </citation>
    <scope>NUCLEOTIDE SEQUENCE</scope>
</reference>
<accession>A0A9W4X963</accession>
<evidence type="ECO:0000256" key="8">
    <source>
        <dbReference type="ARBA" id="ARBA00023264"/>
    </source>
</evidence>
<dbReference type="Proteomes" id="UP001152885">
    <property type="component" value="Unassembled WGS sequence"/>
</dbReference>
<evidence type="ECO:0000313" key="14">
    <source>
        <dbReference type="Proteomes" id="UP001152885"/>
    </source>
</evidence>
<dbReference type="Pfam" id="PF01467">
    <property type="entry name" value="CTP_transf_like"/>
    <property type="match status" value="2"/>
</dbReference>
<dbReference type="GO" id="GO:0005737">
    <property type="term" value="C:cytoplasm"/>
    <property type="evidence" value="ECO:0007669"/>
    <property type="project" value="TreeGrafter"/>
</dbReference>
<dbReference type="GO" id="GO:0004306">
    <property type="term" value="F:ethanolamine-phosphate cytidylyltransferase activity"/>
    <property type="evidence" value="ECO:0007669"/>
    <property type="project" value="UniProtKB-EC"/>
</dbReference>
<evidence type="ECO:0000259" key="12">
    <source>
        <dbReference type="Pfam" id="PF01467"/>
    </source>
</evidence>
<comment type="similarity">
    <text evidence="2">Belongs to the cytidylyltransferase family.</text>
</comment>
<keyword evidence="5" id="KW-0548">Nucleotidyltransferase</keyword>
<proteinExistence type="inferred from homology"/>
<keyword evidence="7" id="KW-0594">Phospholipid biosynthesis</keyword>
<evidence type="ECO:0000256" key="5">
    <source>
        <dbReference type="ARBA" id="ARBA00022695"/>
    </source>
</evidence>
<gene>
    <name evidence="13" type="ORF">CANVERA_P1331</name>
</gene>
<dbReference type="GO" id="GO:0006646">
    <property type="term" value="P:phosphatidylethanolamine biosynthetic process"/>
    <property type="evidence" value="ECO:0007669"/>
    <property type="project" value="InterPro"/>
</dbReference>
<feature type="domain" description="Cytidyltransferase-like" evidence="12">
    <location>
        <begin position="11"/>
        <end position="134"/>
    </location>
</feature>
<comment type="caution">
    <text evidence="13">The sequence shown here is derived from an EMBL/GenBank/DDBJ whole genome shotgun (WGS) entry which is preliminary data.</text>
</comment>
<dbReference type="CDD" id="cd02174">
    <property type="entry name" value="CCT"/>
    <property type="match status" value="1"/>
</dbReference>
<evidence type="ECO:0000313" key="13">
    <source>
        <dbReference type="EMBL" id="CAI5756812.1"/>
    </source>
</evidence>
<evidence type="ECO:0000256" key="10">
    <source>
        <dbReference type="ARBA" id="ARBA00024221"/>
    </source>
</evidence>
<dbReference type="AlphaFoldDB" id="A0A9W4X963"/>
<dbReference type="EMBL" id="CANTUO010000001">
    <property type="protein sequence ID" value="CAI5756812.1"/>
    <property type="molecule type" value="Genomic_DNA"/>
</dbReference>
<evidence type="ECO:0000256" key="3">
    <source>
        <dbReference type="ARBA" id="ARBA00022516"/>
    </source>
</evidence>
<evidence type="ECO:0000256" key="4">
    <source>
        <dbReference type="ARBA" id="ARBA00022679"/>
    </source>
</evidence>
<dbReference type="InterPro" id="IPR014729">
    <property type="entry name" value="Rossmann-like_a/b/a_fold"/>
</dbReference>
<keyword evidence="4" id="KW-0808">Transferase</keyword>
<evidence type="ECO:0000256" key="9">
    <source>
        <dbReference type="ARBA" id="ARBA00024191"/>
    </source>
</evidence>
<dbReference type="OrthoDB" id="40021at2759"/>
<feature type="domain" description="Cytidyltransferase-like" evidence="12">
    <location>
        <begin position="206"/>
        <end position="325"/>
    </location>
</feature>
<organism evidence="13 14">
    <name type="scientific">Candida verbasci</name>
    <dbReference type="NCBI Taxonomy" id="1227364"/>
    <lineage>
        <taxon>Eukaryota</taxon>
        <taxon>Fungi</taxon>
        <taxon>Dikarya</taxon>
        <taxon>Ascomycota</taxon>
        <taxon>Saccharomycotina</taxon>
        <taxon>Pichiomycetes</taxon>
        <taxon>Debaryomycetaceae</taxon>
        <taxon>Candida/Lodderomyces clade</taxon>
        <taxon>Candida</taxon>
    </lineage>
</organism>
<dbReference type="InterPro" id="IPR041723">
    <property type="entry name" value="CCT"/>
</dbReference>
<evidence type="ECO:0000256" key="11">
    <source>
        <dbReference type="ARBA" id="ARBA00031473"/>
    </source>
</evidence>
<protein>
    <recommendedName>
        <fullName evidence="10">ethanolamine-phosphate cytidylyltransferase</fullName>
        <ecNumber evidence="10">2.7.7.14</ecNumber>
    </recommendedName>
    <alternativeName>
        <fullName evidence="11">CTP:phosphoethanolamine cytidylyltransferase</fullName>
    </alternativeName>
</protein>
<keyword evidence="14" id="KW-1185">Reference proteome</keyword>
<comment type="pathway">
    <text evidence="9">Phospholipid metabolism; phosphatidylethanolamine biosynthesis; phosphatidylethanolamine from ethanolamine: step 2/3.</text>
</comment>
<dbReference type="InterPro" id="IPR044608">
    <property type="entry name" value="Ect1/PCYT2"/>
</dbReference>
<sequence>MIDPKDSRIWVDGCFDFAHHGHAGAMLQARQLGKELYVGVHSDEEILNNKGPPVMTMDERMTAVNACKWSTKAIENAPYVTEPEFIKSYGCQYVVHGDDITTDKDGNDCYQEVKDLGIFLVVKRTPNISTTDLVGRMLLMTKEHHYSNLDTKIGYENLIQKDNVSRFENYATDETGLNKGSLVSIYHNSNIEILVEPKSKLEKVVYVDGAFDLFHPGHINLLKEIKEKAEDEDAKVVVGIYDDFTINQYRGSNYPIMNVFERSLCVLQCKYVDGIIINAPREVNEKEKFLKSVKENIGTVVDVFPTEDFDSKYIINRVLENRDVYEQRQIKKGYKAKIEKDLKDKEDL</sequence>
<keyword evidence="3" id="KW-0444">Lipid biosynthesis</keyword>
<evidence type="ECO:0000256" key="7">
    <source>
        <dbReference type="ARBA" id="ARBA00023209"/>
    </source>
</evidence>
<dbReference type="PANTHER" id="PTHR45780:SF2">
    <property type="entry name" value="ETHANOLAMINE-PHOSPHATE CYTIDYLYLTRANSFERASE"/>
    <property type="match status" value="1"/>
</dbReference>